<dbReference type="AlphaFoldDB" id="A0A7J7GTD2"/>
<evidence type="ECO:0000256" key="2">
    <source>
        <dbReference type="ARBA" id="ARBA00004463"/>
    </source>
</evidence>
<dbReference type="Proteomes" id="UP000593564">
    <property type="component" value="Unassembled WGS sequence"/>
</dbReference>
<accession>A0A7J7GTD2</accession>
<evidence type="ECO:0000313" key="13">
    <source>
        <dbReference type="EMBL" id="KAF5942698.1"/>
    </source>
</evidence>
<keyword evidence="11" id="KW-0472">Membrane</keyword>
<evidence type="ECO:0000256" key="5">
    <source>
        <dbReference type="ARBA" id="ARBA00022884"/>
    </source>
</evidence>
<dbReference type="EMBL" id="JACBKZ010000009">
    <property type="protein sequence ID" value="KAF5942698.1"/>
    <property type="molecule type" value="Genomic_DNA"/>
</dbReference>
<evidence type="ECO:0000256" key="10">
    <source>
        <dbReference type="PROSITE-ProRule" id="PRU00176"/>
    </source>
</evidence>
<organism evidence="13 14">
    <name type="scientific">Camellia sinensis</name>
    <name type="common">Tea plant</name>
    <name type="synonym">Thea sinensis</name>
    <dbReference type="NCBI Taxonomy" id="4442"/>
    <lineage>
        <taxon>Eukaryota</taxon>
        <taxon>Viridiplantae</taxon>
        <taxon>Streptophyta</taxon>
        <taxon>Embryophyta</taxon>
        <taxon>Tracheophyta</taxon>
        <taxon>Spermatophyta</taxon>
        <taxon>Magnoliopsida</taxon>
        <taxon>eudicotyledons</taxon>
        <taxon>Gunneridae</taxon>
        <taxon>Pentapetalae</taxon>
        <taxon>asterids</taxon>
        <taxon>Ericales</taxon>
        <taxon>Theaceae</taxon>
        <taxon>Camellia</taxon>
    </lineage>
</organism>
<reference evidence="13 14" key="2">
    <citation type="submission" date="2020-07" db="EMBL/GenBank/DDBJ databases">
        <title>Genome assembly of wild tea tree DASZ reveals pedigree and selection history of tea varieties.</title>
        <authorList>
            <person name="Zhang W."/>
        </authorList>
    </citation>
    <scope>NUCLEOTIDE SEQUENCE [LARGE SCALE GENOMIC DNA]</scope>
    <source>
        <strain evidence="14">cv. G240</strain>
        <tissue evidence="13">Leaf</tissue>
    </source>
</reference>
<feature type="transmembrane region" description="Helical" evidence="11">
    <location>
        <begin position="457"/>
        <end position="477"/>
    </location>
</feature>
<comment type="similarity">
    <text evidence="8">Belongs to the polyadenylate-binding RBP47 family.</text>
</comment>
<reference evidence="14" key="1">
    <citation type="journal article" date="2020" name="Nat. Commun.">
        <title>Genome assembly of wild tea tree DASZ reveals pedigree and selection history of tea varieties.</title>
        <authorList>
            <person name="Zhang W."/>
            <person name="Zhang Y."/>
            <person name="Qiu H."/>
            <person name="Guo Y."/>
            <person name="Wan H."/>
            <person name="Zhang X."/>
            <person name="Scossa F."/>
            <person name="Alseekh S."/>
            <person name="Zhang Q."/>
            <person name="Wang P."/>
            <person name="Xu L."/>
            <person name="Schmidt M.H."/>
            <person name="Jia X."/>
            <person name="Li D."/>
            <person name="Zhu A."/>
            <person name="Guo F."/>
            <person name="Chen W."/>
            <person name="Ni D."/>
            <person name="Usadel B."/>
            <person name="Fernie A.R."/>
            <person name="Wen W."/>
        </authorList>
    </citation>
    <scope>NUCLEOTIDE SEQUENCE [LARGE SCALE GENOMIC DNA]</scope>
    <source>
        <strain evidence="14">cv. G240</strain>
    </source>
</reference>
<keyword evidence="4" id="KW-0677">Repeat</keyword>
<feature type="domain" description="RRM" evidence="12">
    <location>
        <begin position="10"/>
        <end position="71"/>
    </location>
</feature>
<dbReference type="InterPro" id="IPR000504">
    <property type="entry name" value="RRM_dom"/>
</dbReference>
<sequence length="498" mass="56896">MSHAVVASPYFPTVRSMVLIKVIRNKITSQPKGYGFVEFNSHAAAERVLQTYNGTQMPGTEQTLRLNWASFGIGERRPDARPEHSIFVGDLAPDVTDYLLQETFRTQYPSVRGAKVVTDPNTGRSKGYGFVKFADEMERNHAMSEMNGKCVSVRQHQRRPLAFNSNMQQLEVFFGNLDPNVTEKELRQIFLQFGEIIYVKIPTSRGCGFVQFTARASAEEAIQWMRGTMIGQQAVHLSWGRSPTAKQVGTMILTKQYRCMHSTSCTCTKGHLTEDAIFLIFQHLNWNPKLIAAFSCACKWFDDVAKRVLWKEFCKARAPKMMLDLQSSGSHRKSFLLPQCRTDVLYVSDPCEHLDQGEEGDVGFFRGVFKSFAMSKVRKMLISRGAKFHPTEVCPYCKAKLWSMLQAKMVPQSASCRLGSYEDAIEYYVCLNGHVLGTYLDQKEKLIKYSDFVNKELILFSRMLFCCFMLYIVIFLVRKVKLIMFSLCVCLSLYLTRL</sequence>
<keyword evidence="14" id="KW-1185">Reference proteome</keyword>
<evidence type="ECO:0000256" key="6">
    <source>
        <dbReference type="ARBA" id="ARBA00023242"/>
    </source>
</evidence>
<dbReference type="InterPro" id="IPR035979">
    <property type="entry name" value="RBD_domain_sf"/>
</dbReference>
<evidence type="ECO:0000256" key="7">
    <source>
        <dbReference type="ARBA" id="ARBA00057395"/>
    </source>
</evidence>
<evidence type="ECO:0000256" key="9">
    <source>
        <dbReference type="ARBA" id="ARBA00063471"/>
    </source>
</evidence>
<evidence type="ECO:0000256" key="4">
    <source>
        <dbReference type="ARBA" id="ARBA00022737"/>
    </source>
</evidence>
<dbReference type="GO" id="GO:0006397">
    <property type="term" value="P:mRNA processing"/>
    <property type="evidence" value="ECO:0007669"/>
    <property type="project" value="UniProtKB-KW"/>
</dbReference>
<dbReference type="Pfam" id="PF00076">
    <property type="entry name" value="RRM_1"/>
    <property type="match status" value="3"/>
</dbReference>
<dbReference type="PROSITE" id="PS50102">
    <property type="entry name" value="RRM"/>
    <property type="match status" value="3"/>
</dbReference>
<keyword evidence="5 10" id="KW-0694">RNA-binding</keyword>
<comment type="subcellular location">
    <subcellularLocation>
        <location evidence="2">Cytoplasmic granule</location>
    </subcellularLocation>
    <subcellularLocation>
        <location evidence="1">Nucleus</location>
    </subcellularLocation>
</comment>
<comment type="subunit">
    <text evidence="9">Interacts with the poly(A) tail of mRNA in nucleus.</text>
</comment>
<name>A0A7J7GTD2_CAMSI</name>
<dbReference type="InterPro" id="IPR050825">
    <property type="entry name" value="RBM42_RBP45_47-like"/>
</dbReference>
<evidence type="ECO:0000313" key="14">
    <source>
        <dbReference type="Proteomes" id="UP000593564"/>
    </source>
</evidence>
<proteinExistence type="inferred from homology"/>
<evidence type="ECO:0000256" key="8">
    <source>
        <dbReference type="ARBA" id="ARBA00061069"/>
    </source>
</evidence>
<dbReference type="FunFam" id="3.30.70.330:FF:000144">
    <property type="entry name" value="Polyadenylate-binding protein RBP47B"/>
    <property type="match status" value="1"/>
</dbReference>
<dbReference type="Gene3D" id="3.30.70.330">
    <property type="match status" value="3"/>
</dbReference>
<dbReference type="GO" id="GO:0003729">
    <property type="term" value="F:mRNA binding"/>
    <property type="evidence" value="ECO:0007669"/>
    <property type="project" value="InterPro"/>
</dbReference>
<keyword evidence="3" id="KW-0507">mRNA processing</keyword>
<dbReference type="SMART" id="SM00360">
    <property type="entry name" value="RRM"/>
    <property type="match status" value="2"/>
</dbReference>
<gene>
    <name evidence="13" type="ORF">HYC85_020340</name>
</gene>
<keyword evidence="6" id="KW-0539">Nucleus</keyword>
<evidence type="ECO:0000259" key="12">
    <source>
        <dbReference type="PROSITE" id="PS50102"/>
    </source>
</evidence>
<comment type="function">
    <text evidence="7">Heterogeneous nuclear ribonucleoprotein (hnRNP)-protein binding the poly(A) tail of mRNA and probably involved in some steps of pre-mRNA maturation.</text>
</comment>
<feature type="domain" description="RRM" evidence="12">
    <location>
        <begin position="170"/>
        <end position="242"/>
    </location>
</feature>
<dbReference type="PANTHER" id="PTHR47640">
    <property type="entry name" value="TRNA SELENOCYSTEINE 1-ASSOCIATED PROTEIN 1-RELATED-RELATED"/>
    <property type="match status" value="1"/>
</dbReference>
<dbReference type="GO" id="GO:0005829">
    <property type="term" value="C:cytosol"/>
    <property type="evidence" value="ECO:0007669"/>
    <property type="project" value="TreeGrafter"/>
</dbReference>
<dbReference type="PANTHER" id="PTHR47640:SF10">
    <property type="entry name" value="TRNA SELENOCYSTEINE 1-ASSOCIATED PROTEIN 1-RELATED"/>
    <property type="match status" value="1"/>
</dbReference>
<evidence type="ECO:0000256" key="1">
    <source>
        <dbReference type="ARBA" id="ARBA00004123"/>
    </source>
</evidence>
<evidence type="ECO:0000256" key="3">
    <source>
        <dbReference type="ARBA" id="ARBA00022664"/>
    </source>
</evidence>
<dbReference type="CDD" id="cd12345">
    <property type="entry name" value="RRM2_SECp43_like"/>
    <property type="match status" value="1"/>
</dbReference>
<feature type="domain" description="RRM" evidence="12">
    <location>
        <begin position="84"/>
        <end position="168"/>
    </location>
</feature>
<keyword evidence="11" id="KW-1133">Transmembrane helix</keyword>
<protein>
    <recommendedName>
        <fullName evidence="12">RRM domain-containing protein</fullName>
    </recommendedName>
</protein>
<dbReference type="GO" id="GO:0005634">
    <property type="term" value="C:nucleus"/>
    <property type="evidence" value="ECO:0007669"/>
    <property type="project" value="UniProtKB-SubCell"/>
</dbReference>
<comment type="caution">
    <text evidence="13">The sequence shown here is derived from an EMBL/GenBank/DDBJ whole genome shotgun (WGS) entry which is preliminary data.</text>
</comment>
<dbReference type="InterPro" id="IPR012677">
    <property type="entry name" value="Nucleotide-bd_a/b_plait_sf"/>
</dbReference>
<dbReference type="SUPFAM" id="SSF54928">
    <property type="entry name" value="RNA-binding domain, RBD"/>
    <property type="match status" value="2"/>
</dbReference>
<evidence type="ECO:0000256" key="11">
    <source>
        <dbReference type="SAM" id="Phobius"/>
    </source>
</evidence>
<keyword evidence="11" id="KW-0812">Transmembrane</keyword>